<feature type="domain" description="Insertion element IS150 protein InsJ-like helix-turn-helix" evidence="1">
    <location>
        <begin position="13"/>
        <end position="50"/>
    </location>
</feature>
<evidence type="ECO:0000313" key="2">
    <source>
        <dbReference type="EMBL" id="CAH2713125.1"/>
    </source>
</evidence>
<evidence type="ECO:0000313" key="3">
    <source>
        <dbReference type="Proteomes" id="UP000838308"/>
    </source>
</evidence>
<accession>A0ABN8KJL7</accession>
<comment type="caution">
    <text evidence="2">The sequence shown here is derived from an EMBL/GenBank/DDBJ whole genome shotgun (WGS) entry which is preliminary data.</text>
</comment>
<dbReference type="EMBL" id="CALBWS010000001">
    <property type="protein sequence ID" value="CAH2713125.1"/>
    <property type="molecule type" value="Genomic_DNA"/>
</dbReference>
<dbReference type="Gene3D" id="1.10.10.60">
    <property type="entry name" value="Homeodomain-like"/>
    <property type="match status" value="1"/>
</dbReference>
<dbReference type="SUPFAM" id="SSF48295">
    <property type="entry name" value="TrpR-like"/>
    <property type="match status" value="1"/>
</dbReference>
<dbReference type="InterPro" id="IPR055247">
    <property type="entry name" value="InsJ-like_HTH"/>
</dbReference>
<proteinExistence type="predicted"/>
<name>A0ABN8KJL7_9BACI</name>
<dbReference type="Pfam" id="PF13518">
    <property type="entry name" value="HTH_28"/>
    <property type="match status" value="1"/>
</dbReference>
<sequence length="50" mass="5965">MSRANKQYPNDLKLKAVQVYLAREGSYQKIAEEYNIRNASQVKDWVQKYK</sequence>
<dbReference type="RefSeq" id="WP_248733474.1">
    <property type="nucleotide sequence ID" value="NZ_CALBWS010000001.1"/>
</dbReference>
<organism evidence="2 3">
    <name type="scientific">Neobacillus rhizosphaerae</name>
    <dbReference type="NCBI Taxonomy" id="2880965"/>
    <lineage>
        <taxon>Bacteria</taxon>
        <taxon>Bacillati</taxon>
        <taxon>Bacillota</taxon>
        <taxon>Bacilli</taxon>
        <taxon>Bacillales</taxon>
        <taxon>Bacillaceae</taxon>
        <taxon>Neobacillus</taxon>
    </lineage>
</organism>
<keyword evidence="3" id="KW-1185">Reference proteome</keyword>
<dbReference type="InterPro" id="IPR010921">
    <property type="entry name" value="Trp_repressor/repl_initiator"/>
</dbReference>
<dbReference type="Proteomes" id="UP000838308">
    <property type="component" value="Unassembled WGS sequence"/>
</dbReference>
<reference evidence="2" key="1">
    <citation type="submission" date="2022-04" db="EMBL/GenBank/DDBJ databases">
        <authorList>
            <person name="Criscuolo A."/>
        </authorList>
    </citation>
    <scope>NUCLEOTIDE SEQUENCE</scope>
    <source>
        <strain evidence="2">CIP111895</strain>
    </source>
</reference>
<gene>
    <name evidence="2" type="ORF">BACCIP111895_00258</name>
</gene>
<protein>
    <recommendedName>
        <fullName evidence="1">Insertion element IS150 protein InsJ-like helix-turn-helix domain-containing protein</fullName>
    </recommendedName>
</protein>
<evidence type="ECO:0000259" key="1">
    <source>
        <dbReference type="Pfam" id="PF13518"/>
    </source>
</evidence>